<evidence type="ECO:0000259" key="14">
    <source>
        <dbReference type="PROSITE" id="PS50109"/>
    </source>
</evidence>
<evidence type="ECO:0000256" key="12">
    <source>
        <dbReference type="ARBA" id="ARBA00023136"/>
    </source>
</evidence>
<dbReference type="Pfam" id="PF02518">
    <property type="entry name" value="HATPase_c"/>
    <property type="match status" value="1"/>
</dbReference>
<dbReference type="SUPFAM" id="SSF47384">
    <property type="entry name" value="Homodimeric domain of signal transducing histidine kinase"/>
    <property type="match status" value="1"/>
</dbReference>
<keyword evidence="12 13" id="KW-0472">Membrane</keyword>
<keyword evidence="11" id="KW-0902">Two-component regulatory system</keyword>
<dbReference type="CDD" id="cd00082">
    <property type="entry name" value="HisKA"/>
    <property type="match status" value="1"/>
</dbReference>
<dbReference type="EC" id="2.7.13.3" evidence="3"/>
<dbReference type="Gene3D" id="1.10.287.130">
    <property type="match status" value="1"/>
</dbReference>
<name>A0A2A5CH43_9GAMM</name>
<dbReference type="InterPro" id="IPR004358">
    <property type="entry name" value="Sig_transdc_His_kin-like_C"/>
</dbReference>
<dbReference type="PROSITE" id="PS50109">
    <property type="entry name" value="HIS_KIN"/>
    <property type="match status" value="1"/>
</dbReference>
<evidence type="ECO:0000256" key="10">
    <source>
        <dbReference type="ARBA" id="ARBA00022989"/>
    </source>
</evidence>
<dbReference type="PRINTS" id="PR00344">
    <property type="entry name" value="BCTRLSENSOR"/>
</dbReference>
<protein>
    <recommendedName>
        <fullName evidence="3">histidine kinase</fullName>
        <ecNumber evidence="3">2.7.13.3</ecNumber>
    </recommendedName>
</protein>
<keyword evidence="6 13" id="KW-0812">Transmembrane</keyword>
<dbReference type="AlphaFoldDB" id="A0A2A5CH43"/>
<accession>A0A2A5CH43</accession>
<dbReference type="Gene3D" id="3.30.565.10">
    <property type="entry name" value="Histidine kinase-like ATPase, C-terminal domain"/>
    <property type="match status" value="1"/>
</dbReference>
<dbReference type="Proteomes" id="UP000228987">
    <property type="component" value="Unassembled WGS sequence"/>
</dbReference>
<evidence type="ECO:0000256" key="1">
    <source>
        <dbReference type="ARBA" id="ARBA00000085"/>
    </source>
</evidence>
<evidence type="ECO:0000256" key="3">
    <source>
        <dbReference type="ARBA" id="ARBA00012438"/>
    </source>
</evidence>
<evidence type="ECO:0000256" key="4">
    <source>
        <dbReference type="ARBA" id="ARBA00022553"/>
    </source>
</evidence>
<keyword evidence="5" id="KW-0808">Transferase</keyword>
<dbReference type="GO" id="GO:0000155">
    <property type="term" value="F:phosphorelay sensor kinase activity"/>
    <property type="evidence" value="ECO:0007669"/>
    <property type="project" value="InterPro"/>
</dbReference>
<dbReference type="InterPro" id="IPR005467">
    <property type="entry name" value="His_kinase_dom"/>
</dbReference>
<comment type="catalytic activity">
    <reaction evidence="1">
        <text>ATP + protein L-histidine = ADP + protein N-phospho-L-histidine.</text>
        <dbReference type="EC" id="2.7.13.3"/>
    </reaction>
</comment>
<feature type="transmembrane region" description="Helical" evidence="13">
    <location>
        <begin position="177"/>
        <end position="196"/>
    </location>
</feature>
<evidence type="ECO:0000313" key="16">
    <source>
        <dbReference type="EMBL" id="PCJ42706.1"/>
    </source>
</evidence>
<dbReference type="InterPro" id="IPR050428">
    <property type="entry name" value="TCS_sensor_his_kinase"/>
</dbReference>
<dbReference type="CDD" id="cd16954">
    <property type="entry name" value="HATPase_PhoQ-like"/>
    <property type="match status" value="1"/>
</dbReference>
<evidence type="ECO:0000256" key="6">
    <source>
        <dbReference type="ARBA" id="ARBA00022692"/>
    </source>
</evidence>
<feature type="domain" description="Histidine kinase" evidence="14">
    <location>
        <begin position="256"/>
        <end position="458"/>
    </location>
</feature>
<dbReference type="InterPro" id="IPR036097">
    <property type="entry name" value="HisK_dim/P_sf"/>
</dbReference>
<reference evidence="17" key="1">
    <citation type="submission" date="2017-08" db="EMBL/GenBank/DDBJ databases">
        <title>A dynamic microbial community with high functional redundancy inhabits the cold, oxic subseafloor aquifer.</title>
        <authorList>
            <person name="Tully B.J."/>
            <person name="Wheat C.G."/>
            <person name="Glazer B.T."/>
            <person name="Huber J.A."/>
        </authorList>
    </citation>
    <scope>NUCLEOTIDE SEQUENCE [LARGE SCALE GENOMIC DNA]</scope>
</reference>
<evidence type="ECO:0000256" key="9">
    <source>
        <dbReference type="ARBA" id="ARBA00022840"/>
    </source>
</evidence>
<evidence type="ECO:0000259" key="15">
    <source>
        <dbReference type="PROSITE" id="PS50885"/>
    </source>
</evidence>
<gene>
    <name evidence="16" type="ORF">COA71_04165</name>
</gene>
<keyword evidence="4" id="KW-0597">Phosphoprotein</keyword>
<dbReference type="SMART" id="SM00387">
    <property type="entry name" value="HATPase_c"/>
    <property type="match status" value="1"/>
</dbReference>
<dbReference type="InterPro" id="IPR003661">
    <property type="entry name" value="HisK_dim/P_dom"/>
</dbReference>
<evidence type="ECO:0000256" key="7">
    <source>
        <dbReference type="ARBA" id="ARBA00022741"/>
    </source>
</evidence>
<dbReference type="InterPro" id="IPR003660">
    <property type="entry name" value="HAMP_dom"/>
</dbReference>
<sequence>MSRQTNPQTKYSLQQRLVLAFGILLMLFLGLTGLVLNRAFQESIAASVEERLQLQIYAVLGVAEPDTDATFFVPDLEEARFSQIDSGLYAFIFDQYANEVWRSPSAVNMDPMDLYVTAQNITPGQMAYGSTQTEEQGPMSFASYGTYWSGLEQEFSFVVMESVAPTAAEINEFQSNLWLWLGGLAVFLSLAQFALLRWGMMPLKRLAQDLAEIEAGNKEQLGEDYPSELHNLSHNMNMLIQSERQRQSRYRTTLGDLAHSLKTPLAVISGVVQQDRKLDKKDMLDVSEQVDRMNQIVSYQLNRATKSGQSKMLITPVSINPVVKKICAALDKVYLDKKVKLEVSVSAQATFYGEASDLTELLGNLLDNAYKYCHQQVKIQILDTNKSVQIVIEDDGAGIAEQDRHWVLERGARADTRESGQGIGLAVVLDIISSYGGELKVESSALGGASLRVSLKST</sequence>
<dbReference type="InterPro" id="IPR036890">
    <property type="entry name" value="HATPase_C_sf"/>
</dbReference>
<evidence type="ECO:0000256" key="2">
    <source>
        <dbReference type="ARBA" id="ARBA00004370"/>
    </source>
</evidence>
<dbReference type="GO" id="GO:0005524">
    <property type="term" value="F:ATP binding"/>
    <property type="evidence" value="ECO:0007669"/>
    <property type="project" value="UniProtKB-KW"/>
</dbReference>
<dbReference type="PANTHER" id="PTHR45436:SF4">
    <property type="entry name" value="SENSOR PROTEIN PHOQ"/>
    <property type="match status" value="1"/>
</dbReference>
<evidence type="ECO:0000256" key="5">
    <source>
        <dbReference type="ARBA" id="ARBA00022679"/>
    </source>
</evidence>
<organism evidence="16 17">
    <name type="scientific">SAR86 cluster bacterium</name>
    <dbReference type="NCBI Taxonomy" id="2030880"/>
    <lineage>
        <taxon>Bacteria</taxon>
        <taxon>Pseudomonadati</taxon>
        <taxon>Pseudomonadota</taxon>
        <taxon>Gammaproteobacteria</taxon>
        <taxon>SAR86 cluster</taxon>
    </lineage>
</organism>
<keyword evidence="9" id="KW-0067">ATP-binding</keyword>
<dbReference type="PANTHER" id="PTHR45436">
    <property type="entry name" value="SENSOR HISTIDINE KINASE YKOH"/>
    <property type="match status" value="1"/>
</dbReference>
<dbReference type="InterPro" id="IPR003594">
    <property type="entry name" value="HATPase_dom"/>
</dbReference>
<dbReference type="InterPro" id="IPR058619">
    <property type="entry name" value="PhoQ/CarS-like_HATPase"/>
</dbReference>
<dbReference type="PROSITE" id="PS50885">
    <property type="entry name" value="HAMP"/>
    <property type="match status" value="1"/>
</dbReference>
<dbReference type="EMBL" id="NVWI01000002">
    <property type="protein sequence ID" value="PCJ42706.1"/>
    <property type="molecule type" value="Genomic_DNA"/>
</dbReference>
<dbReference type="SUPFAM" id="SSF55874">
    <property type="entry name" value="ATPase domain of HSP90 chaperone/DNA topoisomerase II/histidine kinase"/>
    <property type="match status" value="1"/>
</dbReference>
<keyword evidence="10 13" id="KW-1133">Transmembrane helix</keyword>
<evidence type="ECO:0000256" key="8">
    <source>
        <dbReference type="ARBA" id="ARBA00022777"/>
    </source>
</evidence>
<evidence type="ECO:0000256" key="13">
    <source>
        <dbReference type="SAM" id="Phobius"/>
    </source>
</evidence>
<proteinExistence type="predicted"/>
<keyword evidence="8" id="KW-0418">Kinase</keyword>
<feature type="domain" description="HAMP" evidence="15">
    <location>
        <begin position="197"/>
        <end position="248"/>
    </location>
</feature>
<comment type="subcellular location">
    <subcellularLocation>
        <location evidence="2">Membrane</location>
    </subcellularLocation>
</comment>
<dbReference type="GO" id="GO:0005886">
    <property type="term" value="C:plasma membrane"/>
    <property type="evidence" value="ECO:0007669"/>
    <property type="project" value="TreeGrafter"/>
</dbReference>
<evidence type="ECO:0000313" key="17">
    <source>
        <dbReference type="Proteomes" id="UP000228987"/>
    </source>
</evidence>
<evidence type="ECO:0000256" key="11">
    <source>
        <dbReference type="ARBA" id="ARBA00023012"/>
    </source>
</evidence>
<comment type="caution">
    <text evidence="16">The sequence shown here is derived from an EMBL/GenBank/DDBJ whole genome shotgun (WGS) entry which is preliminary data.</text>
</comment>
<keyword evidence="7" id="KW-0547">Nucleotide-binding</keyword>